<dbReference type="Proteomes" id="UP000799302">
    <property type="component" value="Unassembled WGS sequence"/>
</dbReference>
<sequence>MSSKIFSTIAVLAILVMVSKGQDLAVGPHLDICKDVDFKNCMLWTIPLDTCVDVPEGWNDVISSFEVEPGVACEKFKDFECQGSFGWAVGEVADLTGTDENDSISSFGCKDLPQARN</sequence>
<feature type="region of interest" description="Disordered" evidence="1">
    <location>
        <begin position="97"/>
        <end position="117"/>
    </location>
</feature>
<reference evidence="3" key="1">
    <citation type="journal article" date="2020" name="Stud. Mycol.">
        <title>101 Dothideomycetes genomes: a test case for predicting lifestyles and emergence of pathogens.</title>
        <authorList>
            <person name="Haridas S."/>
            <person name="Albert R."/>
            <person name="Binder M."/>
            <person name="Bloem J."/>
            <person name="Labutti K."/>
            <person name="Salamov A."/>
            <person name="Andreopoulos B."/>
            <person name="Baker S."/>
            <person name="Barry K."/>
            <person name="Bills G."/>
            <person name="Bluhm B."/>
            <person name="Cannon C."/>
            <person name="Castanera R."/>
            <person name="Culley D."/>
            <person name="Daum C."/>
            <person name="Ezra D."/>
            <person name="Gonzalez J."/>
            <person name="Henrissat B."/>
            <person name="Kuo A."/>
            <person name="Liang C."/>
            <person name="Lipzen A."/>
            <person name="Lutzoni F."/>
            <person name="Magnuson J."/>
            <person name="Mondo S."/>
            <person name="Nolan M."/>
            <person name="Ohm R."/>
            <person name="Pangilinan J."/>
            <person name="Park H.-J."/>
            <person name="Ramirez L."/>
            <person name="Alfaro M."/>
            <person name="Sun H."/>
            <person name="Tritt A."/>
            <person name="Yoshinaga Y."/>
            <person name="Zwiers L.-H."/>
            <person name="Turgeon B."/>
            <person name="Goodwin S."/>
            <person name="Spatafora J."/>
            <person name="Crous P."/>
            <person name="Grigoriev I."/>
        </authorList>
    </citation>
    <scope>NUCLEOTIDE SEQUENCE</scope>
    <source>
        <strain evidence="3">CBS 115976</strain>
    </source>
</reference>
<dbReference type="Gene3D" id="2.60.20.10">
    <property type="entry name" value="Crystallins"/>
    <property type="match status" value="1"/>
</dbReference>
<dbReference type="EMBL" id="MU004231">
    <property type="protein sequence ID" value="KAF2673826.1"/>
    <property type="molecule type" value="Genomic_DNA"/>
</dbReference>
<name>A0A6A6UQ20_9PEZI</name>
<dbReference type="AlphaFoldDB" id="A0A6A6UQ20"/>
<accession>A0A6A6UQ20</accession>
<keyword evidence="2" id="KW-0732">Signal</keyword>
<organism evidence="3 4">
    <name type="scientific">Microthyrium microscopicum</name>
    <dbReference type="NCBI Taxonomy" id="703497"/>
    <lineage>
        <taxon>Eukaryota</taxon>
        <taxon>Fungi</taxon>
        <taxon>Dikarya</taxon>
        <taxon>Ascomycota</taxon>
        <taxon>Pezizomycotina</taxon>
        <taxon>Dothideomycetes</taxon>
        <taxon>Dothideomycetes incertae sedis</taxon>
        <taxon>Microthyriales</taxon>
        <taxon>Microthyriaceae</taxon>
        <taxon>Microthyrium</taxon>
    </lineage>
</organism>
<evidence type="ECO:0000256" key="1">
    <source>
        <dbReference type="SAM" id="MobiDB-lite"/>
    </source>
</evidence>
<dbReference type="OrthoDB" id="2910287at2759"/>
<protein>
    <submittedName>
        <fullName evidence="3">Uncharacterized protein</fullName>
    </submittedName>
</protein>
<evidence type="ECO:0000313" key="4">
    <source>
        <dbReference type="Proteomes" id="UP000799302"/>
    </source>
</evidence>
<evidence type="ECO:0000256" key="2">
    <source>
        <dbReference type="SAM" id="SignalP"/>
    </source>
</evidence>
<evidence type="ECO:0000313" key="3">
    <source>
        <dbReference type="EMBL" id="KAF2673826.1"/>
    </source>
</evidence>
<feature type="signal peptide" evidence="2">
    <location>
        <begin position="1"/>
        <end position="21"/>
    </location>
</feature>
<gene>
    <name evidence="3" type="ORF">BT63DRAFT_410780</name>
</gene>
<feature type="chain" id="PRO_5025572665" evidence="2">
    <location>
        <begin position="22"/>
        <end position="117"/>
    </location>
</feature>
<keyword evidence="4" id="KW-1185">Reference proteome</keyword>
<proteinExistence type="predicted"/>